<comment type="similarity">
    <text evidence="7">Belongs to the adenylyl cyclase class-4/guanylyl cyclase family.</text>
</comment>
<evidence type="ECO:0000256" key="2">
    <source>
        <dbReference type="ARBA" id="ARBA00022692"/>
    </source>
</evidence>
<dbReference type="SMART" id="SM00044">
    <property type="entry name" value="CYCc"/>
    <property type="match status" value="1"/>
</dbReference>
<keyword evidence="2 8" id="KW-0812">Transmembrane</keyword>
<evidence type="ECO:0000256" key="8">
    <source>
        <dbReference type="SAM" id="Phobius"/>
    </source>
</evidence>
<dbReference type="Proteomes" id="UP000006671">
    <property type="component" value="Unassembled WGS sequence"/>
</dbReference>
<name>D2VY89_NAEGR</name>
<evidence type="ECO:0000256" key="1">
    <source>
        <dbReference type="ARBA" id="ARBA00004370"/>
    </source>
</evidence>
<feature type="transmembrane region" description="Helical" evidence="8">
    <location>
        <begin position="1220"/>
        <end position="1244"/>
    </location>
</feature>
<feature type="transmembrane region" description="Helical" evidence="8">
    <location>
        <begin position="95"/>
        <end position="115"/>
    </location>
</feature>
<dbReference type="InterPro" id="IPR050401">
    <property type="entry name" value="Cyclic_nucleotide_synthase"/>
</dbReference>
<evidence type="ECO:0000313" key="11">
    <source>
        <dbReference type="EMBL" id="EFC38208.1"/>
    </source>
</evidence>
<feature type="transmembrane region" description="Helical" evidence="8">
    <location>
        <begin position="196"/>
        <end position="213"/>
    </location>
</feature>
<evidence type="ECO:0000256" key="3">
    <source>
        <dbReference type="ARBA" id="ARBA00022741"/>
    </source>
</evidence>
<feature type="transmembrane region" description="Helical" evidence="8">
    <location>
        <begin position="372"/>
        <end position="400"/>
    </location>
</feature>
<sequence length="1731" mass="195110">MDRHHPLERGVSKAAFDRTPSTKNINMNSSMSSIAIGSVISPAAETSNPNETSTVASTSTSLQTNQYNAKKILSSFFSYLFYFQDGGLKKGYKNYIFFLVLNIYFLYIGIFLPVLGESLTSSTYGEWGVWLANVLNWPLSLSLDRLPYIGSVVISFVGVGFVFILCCVVGASMYAFKITSKFLPYLRQVFSISCRVFLLGSSVFLFVMMNTIFNCDLDQGVLTSFPNEKISCYSSMSQTQILFTIVFSLASILLIILNGVCLFITTNCHMLNSTPFISESPIIIACLQSTTLIQLCVQMLVPFQYSYVRSAIHLICSIGLAILHFKTMPFYKKIDNSLFGIGLGARVGAALAALVSNILFTTVPKSSFDYNGLGIGLACFVLVLAVLFGITYCVFVEFVVRRHLKLIRNNISEFASTSTDENTTNQEATDGNENAADLSFLKVLESGSFYFYQGIMESGYQKSLALFLKFSFLSNSYIRSIGGNVSVYDVDATIAFIKGITTQSSFTDYSLLILFASIISNVNIADSNAQTFSKSVLSKIKRRKPGLYYKYQINVKLKEIAKNETGTTRYELQNSLEDLELQQDILRSLHRDVWKELMNEIVNYNILEATVLKIGSIIESSDTTYNNLLSAYPSDKDLVISYGKFLESFMFNKEEATELFTEAIKLEAEEKNAMKAKVRRSVSNKAKYRFSGSDSMYRKNKAFNMSATEDDNASDPSMNVVGESFDGIENRNDVFRNNLAIPHSTSFRCSLFVAFVLFSLLFFAVCLSMSIYFSYMVTSEVMLVFTSCSTISTNTHTISEVRTFQAFSYLYKNESDWSQMMKDYGYETVLEYKQSHRAALNDIINTYQTIKNMASHGKFSLALYSDFHEVYYPLYKPQTVYGSNNQSFTSFIQINATIADFTNMAISSVTDLISSIDSGHNSTYDDYAFMWVYYNNDTVIQAFNSFCNQYMDRSIDNGAMYQYIIIGVYFSLLFIYLLLGILFIYYVYKDLKFTDSIFKLYEKSISKNIIGKIYHSLNARNGRRDVSLKIEYSKVFNPRMLVIFTAVGILVFTSLSCGLFVEEMTGNGVYARQSYVTMKDSNDAAYYLQHLIFAVTELYMHTSLPSSLPIINPPLRTSSEVYALYSEIEPLVAKVRYFWNLCMYGSSTKKDETLVIGMYPEIDMIIRGDDNCTFQEVKKYGSNCTISMDTVVATMLDLTVLLSQKVSSKSSDVHELYAQVLLYMTHVSSTLIEFSGIFAIYAAVPLFSLDTGFGIVTVPFITILFFFIYKQFSSYSDGVNSLRMILNYLNTDAIESSEDLRNYILFHQVDPKARSTGATATLKRTFSKSNKVYALNDNNTSIIQSVLNASIDGVAMCWNSKGDIDAFNPVAQTMFGYNKTEIIGTSIFDLFEDAIKDKVKKSVEAIVQSIRSNQSNEDVSTGETFEGECIRKNKTKFPSKISIFVVLHKGKELVVCFIADQTSEKKKNALLQDEKKHSEELLLNILPFSVANKLKNSTGESFISEKLNCITCFFSDMVGFTQMSSNMASHELVGLLNEIVNGFDDLTLKYNIEKIKTIGDAYFAVSGLNELPDSDHAERMCKFACESFGVIKNYNTKTIEKFIRERFENNQQQLIPPHQINIRVGINTGPATSGVIGKRKFAFDLWGDTVNTASRMESTSIAGRIQISRATYERVHDMYTYEERIVQVKGKGECQTYLIQPIHHENPIIEFESLEDVNEENQKSEAIISNI</sequence>
<evidence type="ECO:0000256" key="5">
    <source>
        <dbReference type="ARBA" id="ARBA00023136"/>
    </source>
</evidence>
<accession>D2VY89</accession>
<dbReference type="InterPro" id="IPR035965">
    <property type="entry name" value="PAS-like_dom_sf"/>
</dbReference>
<dbReference type="GO" id="GO:0009190">
    <property type="term" value="P:cyclic nucleotide biosynthetic process"/>
    <property type="evidence" value="ECO:0007669"/>
    <property type="project" value="InterPro"/>
</dbReference>
<feature type="transmembrane region" description="Helical" evidence="8">
    <location>
        <begin position="1251"/>
        <end position="1269"/>
    </location>
</feature>
<dbReference type="PROSITE" id="PS50112">
    <property type="entry name" value="PAS"/>
    <property type="match status" value="1"/>
</dbReference>
<evidence type="ECO:0000259" key="10">
    <source>
        <dbReference type="PROSITE" id="PS50125"/>
    </source>
</evidence>
<dbReference type="Gene3D" id="3.30.450.20">
    <property type="entry name" value="PAS domain"/>
    <property type="match status" value="1"/>
</dbReference>
<evidence type="ECO:0000259" key="9">
    <source>
        <dbReference type="PROSITE" id="PS50112"/>
    </source>
</evidence>
<organism evidence="12">
    <name type="scientific">Naegleria gruberi</name>
    <name type="common">Amoeba</name>
    <dbReference type="NCBI Taxonomy" id="5762"/>
    <lineage>
        <taxon>Eukaryota</taxon>
        <taxon>Discoba</taxon>
        <taxon>Heterolobosea</taxon>
        <taxon>Tetramitia</taxon>
        <taxon>Eutetramitia</taxon>
        <taxon>Vahlkampfiidae</taxon>
        <taxon>Naegleria</taxon>
    </lineage>
</organism>
<dbReference type="Pfam" id="PF00211">
    <property type="entry name" value="Guanylate_cyc"/>
    <property type="match status" value="1"/>
</dbReference>
<dbReference type="InterPro" id="IPR001054">
    <property type="entry name" value="A/G_cyclase"/>
</dbReference>
<dbReference type="EMBL" id="GG738910">
    <property type="protein sequence ID" value="EFC38208.1"/>
    <property type="molecule type" value="Genomic_DNA"/>
</dbReference>
<reference evidence="11 12" key="1">
    <citation type="journal article" date="2010" name="Cell">
        <title>The genome of Naegleria gruberi illuminates early eukaryotic versatility.</title>
        <authorList>
            <person name="Fritz-Laylin L.K."/>
            <person name="Prochnik S.E."/>
            <person name="Ginger M.L."/>
            <person name="Dacks J.B."/>
            <person name="Carpenter M.L."/>
            <person name="Field M.C."/>
            <person name="Kuo A."/>
            <person name="Paredez A."/>
            <person name="Chapman J."/>
            <person name="Pham J."/>
            <person name="Shu S."/>
            <person name="Neupane R."/>
            <person name="Cipriano M."/>
            <person name="Mancuso J."/>
            <person name="Tu H."/>
            <person name="Salamov A."/>
            <person name="Lindquist E."/>
            <person name="Shapiro H."/>
            <person name="Lucas S."/>
            <person name="Grigoriev I.V."/>
            <person name="Cande W.Z."/>
            <person name="Fulton C."/>
            <person name="Rokhsar D.S."/>
            <person name="Dawson S.C."/>
        </authorList>
    </citation>
    <scope>NUCLEOTIDE SEQUENCE [LARGE SCALE GENOMIC DNA]</scope>
    <source>
        <strain evidence="11 12">NEG-M</strain>
    </source>
</reference>
<dbReference type="GO" id="GO:0016020">
    <property type="term" value="C:membrane"/>
    <property type="evidence" value="ECO:0007669"/>
    <property type="project" value="UniProtKB-SubCell"/>
</dbReference>
<evidence type="ECO:0000256" key="6">
    <source>
        <dbReference type="ARBA" id="ARBA00023239"/>
    </source>
</evidence>
<dbReference type="InParanoid" id="D2VY89"/>
<dbReference type="CDD" id="cd07302">
    <property type="entry name" value="CHD"/>
    <property type="match status" value="1"/>
</dbReference>
<dbReference type="SUPFAM" id="SSF55785">
    <property type="entry name" value="PYP-like sensor domain (PAS domain)"/>
    <property type="match status" value="1"/>
</dbReference>
<dbReference type="Gene3D" id="3.30.70.1230">
    <property type="entry name" value="Nucleotide cyclase"/>
    <property type="match status" value="1"/>
</dbReference>
<dbReference type="NCBIfam" id="TIGR00229">
    <property type="entry name" value="sensory_box"/>
    <property type="match status" value="1"/>
</dbReference>
<proteinExistence type="inferred from homology"/>
<dbReference type="GO" id="GO:0000166">
    <property type="term" value="F:nucleotide binding"/>
    <property type="evidence" value="ECO:0007669"/>
    <property type="project" value="UniProtKB-KW"/>
</dbReference>
<keyword evidence="6 7" id="KW-0456">Lyase</keyword>
<dbReference type="PANTHER" id="PTHR11920:SF335">
    <property type="entry name" value="GUANYLATE CYCLASE"/>
    <property type="match status" value="1"/>
</dbReference>
<dbReference type="Pfam" id="PF25474">
    <property type="entry name" value="TPR_TmcB"/>
    <property type="match status" value="1"/>
</dbReference>
<dbReference type="CDD" id="cd00130">
    <property type="entry name" value="PAS"/>
    <property type="match status" value="1"/>
</dbReference>
<dbReference type="PROSITE" id="PS00452">
    <property type="entry name" value="GUANYLATE_CYCLASE_1"/>
    <property type="match status" value="1"/>
</dbReference>
<dbReference type="GO" id="GO:0016849">
    <property type="term" value="F:phosphorus-oxygen lyase activity"/>
    <property type="evidence" value="ECO:0007669"/>
    <property type="project" value="InterPro"/>
</dbReference>
<keyword evidence="3" id="KW-0547">Nucleotide-binding</keyword>
<dbReference type="OrthoDB" id="354346at2759"/>
<evidence type="ECO:0000256" key="7">
    <source>
        <dbReference type="RuleBase" id="RU000405"/>
    </source>
</evidence>
<feature type="domain" description="Guanylate cyclase" evidence="10">
    <location>
        <begin position="1511"/>
        <end position="1657"/>
    </location>
</feature>
<comment type="subcellular location">
    <subcellularLocation>
        <location evidence="1">Membrane</location>
    </subcellularLocation>
</comment>
<dbReference type="eggNOG" id="KOG1023">
    <property type="taxonomic scope" value="Eukaryota"/>
</dbReference>
<dbReference type="SUPFAM" id="SSF55073">
    <property type="entry name" value="Nucleotide cyclase"/>
    <property type="match status" value="1"/>
</dbReference>
<feature type="transmembrane region" description="Helical" evidence="8">
    <location>
        <begin position="751"/>
        <end position="775"/>
    </location>
</feature>
<feature type="transmembrane region" description="Helical" evidence="8">
    <location>
        <begin position="337"/>
        <end position="360"/>
    </location>
</feature>
<feature type="domain" description="PAS" evidence="9">
    <location>
        <begin position="1339"/>
        <end position="1410"/>
    </location>
</feature>
<dbReference type="PANTHER" id="PTHR11920">
    <property type="entry name" value="GUANYLYL CYCLASE"/>
    <property type="match status" value="1"/>
</dbReference>
<dbReference type="InterPro" id="IPR018297">
    <property type="entry name" value="A/G_cyclase_CS"/>
</dbReference>
<keyword evidence="4 8" id="KW-1133">Transmembrane helix</keyword>
<dbReference type="KEGG" id="ngr:NAEGRDRAFT_81687"/>
<dbReference type="GeneID" id="8857761"/>
<evidence type="ECO:0000256" key="4">
    <source>
        <dbReference type="ARBA" id="ARBA00022989"/>
    </source>
</evidence>
<dbReference type="GO" id="GO:0035556">
    <property type="term" value="P:intracellular signal transduction"/>
    <property type="evidence" value="ECO:0007669"/>
    <property type="project" value="InterPro"/>
</dbReference>
<dbReference type="Pfam" id="PF13426">
    <property type="entry name" value="PAS_9"/>
    <property type="match status" value="1"/>
</dbReference>
<keyword evidence="5 8" id="KW-0472">Membrane</keyword>
<dbReference type="PROSITE" id="PS50125">
    <property type="entry name" value="GUANYLATE_CYCLASE_2"/>
    <property type="match status" value="1"/>
</dbReference>
<feature type="transmembrane region" description="Helical" evidence="8">
    <location>
        <begin position="148"/>
        <end position="176"/>
    </location>
</feature>
<keyword evidence="12" id="KW-1185">Reference proteome</keyword>
<dbReference type="SMART" id="SM00091">
    <property type="entry name" value="PAS"/>
    <property type="match status" value="1"/>
</dbReference>
<dbReference type="RefSeq" id="XP_002670952.1">
    <property type="nucleotide sequence ID" value="XM_002670906.1"/>
</dbReference>
<dbReference type="VEuPathDB" id="AmoebaDB:NAEGRDRAFT_81687"/>
<feature type="transmembrane region" description="Helical" evidence="8">
    <location>
        <begin position="241"/>
        <end position="264"/>
    </location>
</feature>
<feature type="transmembrane region" description="Helical" evidence="8">
    <location>
        <begin position="960"/>
        <end position="988"/>
    </location>
</feature>
<evidence type="ECO:0000313" key="12">
    <source>
        <dbReference type="Proteomes" id="UP000006671"/>
    </source>
</evidence>
<feature type="transmembrane region" description="Helical" evidence="8">
    <location>
        <begin position="307"/>
        <end position="325"/>
    </location>
</feature>
<dbReference type="InterPro" id="IPR057352">
    <property type="entry name" value="TPR_TmcB/C"/>
</dbReference>
<dbReference type="InterPro" id="IPR029787">
    <property type="entry name" value="Nucleotide_cyclase"/>
</dbReference>
<dbReference type="InterPro" id="IPR000014">
    <property type="entry name" value="PAS"/>
</dbReference>
<feature type="transmembrane region" description="Helical" evidence="8">
    <location>
        <begin position="1041"/>
        <end position="1061"/>
    </location>
</feature>
<gene>
    <name evidence="11" type="ORF">NAEGRDRAFT_81687</name>
</gene>
<protein>
    <submittedName>
        <fullName evidence="11">Membrane bound PAS domain-containing adenylate/guanylate cyclase</fullName>
    </submittedName>
</protein>